<feature type="compositionally biased region" description="Basic and acidic residues" evidence="9">
    <location>
        <begin position="14"/>
        <end position="50"/>
    </location>
</feature>
<evidence type="ECO:0000256" key="2">
    <source>
        <dbReference type="ARBA" id="ARBA00008873"/>
    </source>
</evidence>
<keyword evidence="5 8" id="KW-1133">Transmembrane helix</keyword>
<keyword evidence="4 8" id="KW-0812">Transmembrane</keyword>
<dbReference type="GO" id="GO:0006882">
    <property type="term" value="P:intracellular zinc ion homeostasis"/>
    <property type="evidence" value="ECO:0007669"/>
    <property type="project" value="InterPro"/>
</dbReference>
<dbReference type="GO" id="GO:0005794">
    <property type="term" value="C:Golgi apparatus"/>
    <property type="evidence" value="ECO:0007669"/>
    <property type="project" value="TreeGrafter"/>
</dbReference>
<feature type="transmembrane region" description="Helical" evidence="8">
    <location>
        <begin position="290"/>
        <end position="309"/>
    </location>
</feature>
<dbReference type="SUPFAM" id="SSF161111">
    <property type="entry name" value="Cation efflux protein transmembrane domain-like"/>
    <property type="match status" value="1"/>
</dbReference>
<dbReference type="InParanoid" id="G2WQG7"/>
<feature type="transmembrane region" description="Helical" evidence="8">
    <location>
        <begin position="220"/>
        <end position="239"/>
    </location>
</feature>
<comment type="caution">
    <text evidence="8">Lacks conserved residue(s) required for the propagation of feature annotation.</text>
</comment>
<evidence type="ECO:0000256" key="1">
    <source>
        <dbReference type="ARBA" id="ARBA00004141"/>
    </source>
</evidence>
<keyword evidence="7 8" id="KW-0472">Membrane</keyword>
<evidence type="ECO:0000313" key="12">
    <source>
        <dbReference type="Proteomes" id="UP000001611"/>
    </source>
</evidence>
<feature type="compositionally biased region" description="Basic and acidic residues" evidence="9">
    <location>
        <begin position="135"/>
        <end position="174"/>
    </location>
</feature>
<feature type="transmembrane region" description="Helical" evidence="8">
    <location>
        <begin position="397"/>
        <end position="417"/>
    </location>
</feature>
<dbReference type="InterPro" id="IPR058533">
    <property type="entry name" value="Cation_efflux_TM"/>
</dbReference>
<feature type="transmembrane region" description="Helical" evidence="8">
    <location>
        <begin position="321"/>
        <end position="342"/>
    </location>
</feature>
<dbReference type="InterPro" id="IPR002524">
    <property type="entry name" value="Cation_efflux"/>
</dbReference>
<dbReference type="OrthoDB" id="78669at2759"/>
<dbReference type="InterPro" id="IPR027469">
    <property type="entry name" value="Cation_efflux_TMD_sf"/>
</dbReference>
<dbReference type="KEGG" id="vda:VDAG_00609"/>
<evidence type="ECO:0000313" key="11">
    <source>
        <dbReference type="EMBL" id="EGY13927.1"/>
    </source>
</evidence>
<keyword evidence="12" id="KW-1185">Reference proteome</keyword>
<evidence type="ECO:0000256" key="9">
    <source>
        <dbReference type="SAM" id="MobiDB-lite"/>
    </source>
</evidence>
<dbReference type="GO" id="GO:0005789">
    <property type="term" value="C:endoplasmic reticulum membrane"/>
    <property type="evidence" value="ECO:0007669"/>
    <property type="project" value="UniProtKB-SubCell"/>
</dbReference>
<dbReference type="GO" id="GO:0005385">
    <property type="term" value="F:zinc ion transmembrane transporter activity"/>
    <property type="evidence" value="ECO:0007669"/>
    <property type="project" value="UniProtKB-UniRule"/>
</dbReference>
<dbReference type="HOGENOM" id="CLU_013430_11_2_1"/>
<gene>
    <name evidence="11" type="ORF">VDAG_00609</name>
</gene>
<evidence type="ECO:0000256" key="5">
    <source>
        <dbReference type="ARBA" id="ARBA00022989"/>
    </source>
</evidence>
<dbReference type="InterPro" id="IPR045316">
    <property type="entry name" value="Msc2-like"/>
</dbReference>
<sequence length="692" mass="76125">MGCTPHSQSLGVGHAHDHQHQHNHNHDYDHDHASYTHLTHDRSGSHDRLESYPQSRPELHSHTHSSTCLHPHDHGPNHNHTLARVIGGHTSHRPNSTSSIHLREKLPPTPLSQVEGWQTERTPGGREIITPKVDSFGEKTAGYHDHDHDHDHDHGHVYGHDHNHSHGHSHDHAHGLGHGHSHGHGHGHSNPSFFSKLLLRVTPRFPFLHSILVEKDSRRIFYFLSLNFSFMGVQAFYAYATSSLGLLSDTVHMFFDCFALLVGLCAAVMSKWPPSERFPYGLGKVETLSGFANGILLVLLSVEIIGEAFERMMEGTPPKRLSELLTISMLGGLVNVVGLVAFGHHHHHGHDHGHSHGGGSCPSSKKTDDHHDHDHGHSHDHSHDHDHGHHNENMHGIFLHVLADLMGSVAVTISTILTMYTGYTWWDAVAGIVVSVLIVLAAWPLLISSGRNLLLSIPDRVEYSLRNTLAGITQQRGVVSYSVPKFWIDDILTAQGGAGEKLRGIVHVQAARGAAIDDVRDRVREHLLAHNIDIVVQVEREGETNCWCGAGRLLSPAVARHNLLLSTIDTGEKQATAPHAWQHTSGTGKMRSARPAGSFEVIRAMQPCRDQVTGANDDTGCHRALGQAASRTLCRSRSNGADHLVYGIWLALGQLLSSVYCALPDSPPPHAIWVNPTMEGQVELTEGRSEGK</sequence>
<feature type="compositionally biased region" description="Basic and acidic residues" evidence="9">
    <location>
        <begin position="365"/>
        <end position="389"/>
    </location>
</feature>
<feature type="compositionally biased region" description="Polar residues" evidence="9">
    <location>
        <begin position="1"/>
        <end position="10"/>
    </location>
</feature>
<keyword evidence="3 8" id="KW-0813">Transport</keyword>
<keyword evidence="8" id="KW-0256">Endoplasmic reticulum</keyword>
<dbReference type="EMBL" id="DS572695">
    <property type="protein sequence ID" value="EGY13927.1"/>
    <property type="molecule type" value="Genomic_DNA"/>
</dbReference>
<evidence type="ECO:0000256" key="3">
    <source>
        <dbReference type="ARBA" id="ARBA00022448"/>
    </source>
</evidence>
<comment type="function">
    <text evidence="8">Functions as a zinc transporter.</text>
</comment>
<dbReference type="PANTHER" id="PTHR45755">
    <property type="match status" value="1"/>
</dbReference>
<comment type="subcellular location">
    <subcellularLocation>
        <location evidence="8">Endoplasmic reticulum membrane</location>
        <topology evidence="8">Multi-pass membrane protein</topology>
    </subcellularLocation>
    <subcellularLocation>
        <location evidence="1">Membrane</location>
        <topology evidence="1">Multi-pass membrane protein</topology>
    </subcellularLocation>
</comment>
<dbReference type="eggNOG" id="KOG1484">
    <property type="taxonomic scope" value="Eukaryota"/>
</dbReference>
<organism evidence="11 12">
    <name type="scientific">Verticillium dahliae (strain VdLs.17 / ATCC MYA-4575 / FGSC 10137)</name>
    <name type="common">Verticillium wilt</name>
    <dbReference type="NCBI Taxonomy" id="498257"/>
    <lineage>
        <taxon>Eukaryota</taxon>
        <taxon>Fungi</taxon>
        <taxon>Dikarya</taxon>
        <taxon>Ascomycota</taxon>
        <taxon>Pezizomycotina</taxon>
        <taxon>Sordariomycetes</taxon>
        <taxon>Hypocreomycetidae</taxon>
        <taxon>Glomerellales</taxon>
        <taxon>Plectosphaerellaceae</taxon>
        <taxon>Verticillium</taxon>
    </lineage>
</organism>
<evidence type="ECO:0000259" key="10">
    <source>
        <dbReference type="Pfam" id="PF01545"/>
    </source>
</evidence>
<feature type="domain" description="Cation efflux protein transmembrane" evidence="10">
    <location>
        <begin position="220"/>
        <end position="454"/>
    </location>
</feature>
<proteinExistence type="inferred from homology"/>
<accession>G2WQG7</accession>
<dbReference type="RefSeq" id="XP_009650281.1">
    <property type="nucleotide sequence ID" value="XM_009651986.1"/>
</dbReference>
<dbReference type="Pfam" id="PF01545">
    <property type="entry name" value="Cation_efflux"/>
    <property type="match status" value="1"/>
</dbReference>
<feature type="region of interest" description="Disordered" evidence="9">
    <location>
        <begin position="348"/>
        <end position="389"/>
    </location>
</feature>
<keyword evidence="6 8" id="KW-0406">Ion transport</keyword>
<dbReference type="STRING" id="498257.G2WQG7"/>
<feature type="transmembrane region" description="Helical" evidence="8">
    <location>
        <begin position="423"/>
        <end position="446"/>
    </location>
</feature>
<dbReference type="Gene3D" id="1.20.1510.10">
    <property type="entry name" value="Cation efflux protein transmembrane domain"/>
    <property type="match status" value="1"/>
</dbReference>
<evidence type="ECO:0000256" key="8">
    <source>
        <dbReference type="RuleBase" id="RU369017"/>
    </source>
</evidence>
<dbReference type="AlphaFoldDB" id="G2WQG7"/>
<feature type="compositionally biased region" description="Basic residues" evidence="9">
    <location>
        <begin position="175"/>
        <end position="187"/>
    </location>
</feature>
<evidence type="ECO:0000256" key="4">
    <source>
        <dbReference type="ARBA" id="ARBA00022692"/>
    </source>
</evidence>
<dbReference type="GO" id="GO:1904257">
    <property type="term" value="P:zinc ion import into Golgi lumen"/>
    <property type="evidence" value="ECO:0007669"/>
    <property type="project" value="TreeGrafter"/>
</dbReference>
<dbReference type="Proteomes" id="UP000001611">
    <property type="component" value="Chromosome 2"/>
</dbReference>
<protein>
    <recommendedName>
        <fullName evidence="8">Zinc transporter</fullName>
    </recommendedName>
</protein>
<feature type="compositionally biased region" description="Polar residues" evidence="9">
    <location>
        <begin position="111"/>
        <end position="121"/>
    </location>
</feature>
<dbReference type="GeneID" id="20702072"/>
<dbReference type="OMA" id="PWSGWDP"/>
<evidence type="ECO:0000256" key="6">
    <source>
        <dbReference type="ARBA" id="ARBA00023065"/>
    </source>
</evidence>
<name>G2WQG7_VERDV</name>
<dbReference type="PANTHER" id="PTHR45755:SF4">
    <property type="entry name" value="ZINC TRANSPORTER 7"/>
    <property type="match status" value="1"/>
</dbReference>
<reference evidence="11 12" key="1">
    <citation type="submission" date="2008-03" db="EMBL/GenBank/DDBJ databases">
        <title>The Genome Sequence of Verticillium dahliae VdLs.17.</title>
        <authorList>
            <consortium name="The Broad Institute Genome Sequencing Platform"/>
            <person name="Ma L.-J.J."/>
            <person name="Klosterman S.J."/>
            <person name="Subbarao K."/>
            <person name="Dobinson K."/>
            <person name="Veronese P."/>
            <person name="Kang S."/>
            <person name="Gold S.E."/>
            <person name="Young S."/>
            <person name="Jaffe D."/>
            <person name="Gnerre S."/>
            <person name="Berlin A."/>
            <person name="Heiman D."/>
            <person name="Hepburn T."/>
            <person name="Sykes S."/>
            <person name="Alvarado L."/>
            <person name="Kodira C.D."/>
            <person name="Lander E."/>
            <person name="Galagan J."/>
            <person name="Nusbaum C."/>
            <person name="Birren B."/>
        </authorList>
    </citation>
    <scope>NUCLEOTIDE SEQUENCE [LARGE SCALE GENOMIC DNA]</scope>
    <source>
        <strain evidence="12">VdLs.17 / ATCC MYA-4575 / FGSC 10137</strain>
    </source>
</reference>
<dbReference type="GO" id="GO:0031410">
    <property type="term" value="C:cytoplasmic vesicle"/>
    <property type="evidence" value="ECO:0007669"/>
    <property type="project" value="TreeGrafter"/>
</dbReference>
<dbReference type="NCBIfam" id="TIGR01297">
    <property type="entry name" value="CDF"/>
    <property type="match status" value="1"/>
</dbReference>
<feature type="region of interest" description="Disordered" evidence="9">
    <location>
        <begin position="1"/>
        <end position="188"/>
    </location>
</feature>
<comment type="similarity">
    <text evidence="2 8">Belongs to the cation diffusion facilitator (CDF) transporter (TC 2.A.4) family. SLC30A subfamily.</text>
</comment>
<evidence type="ECO:0000256" key="7">
    <source>
        <dbReference type="ARBA" id="ARBA00023136"/>
    </source>
</evidence>